<organism evidence="10 11">
    <name type="scientific">Fulvimarina uroteuthidis</name>
    <dbReference type="NCBI Taxonomy" id="3098149"/>
    <lineage>
        <taxon>Bacteria</taxon>
        <taxon>Pseudomonadati</taxon>
        <taxon>Pseudomonadota</taxon>
        <taxon>Alphaproteobacteria</taxon>
        <taxon>Hyphomicrobiales</taxon>
        <taxon>Aurantimonadaceae</taxon>
        <taxon>Fulvimarina</taxon>
    </lineage>
</organism>
<comment type="caution">
    <text evidence="10">The sequence shown here is derived from an EMBL/GenBank/DDBJ whole genome shotgun (WGS) entry which is preliminary data.</text>
</comment>
<keyword evidence="6 8" id="KW-0472">Membrane</keyword>
<dbReference type="NCBIfam" id="TIGR03025">
    <property type="entry name" value="EPS_sugtrans"/>
    <property type="match status" value="1"/>
</dbReference>
<sequence>MSDTDFTTVQAYGERAVRPIRRLRLKQHIALALADGVAGLSAAAFLVLAQQGLGFPTGTGSIADWVPFAVLWGLLLVIVNATFGLYSASRLSPFDLFRQQILAAAILSTLVAAALARDLTIWTLMVVWIVMLIALTGFGTLARTLVQRLLIRHDLWREPVVIIGEESEGRRLARALDEEPELGYRALAVVPAMTAAQIRAAVMAACGPAEPGGETFACAILLSSGHEADDLRIAAELDLPSVMILRDAGSVQTLRTRSPSILGSGGLELRHSLLVADNLRLKRIFDVLVAVPALVLALPVIVLAALAVFAYDGRNPFYVQKRAGIRDRTINVLKLRTMYADAEARLARHLADDPDAAREWQRHFKLKNDPRILPVIGTALRKSSIDELPQLLNVVVGEMSLVGPRPFPRYHLEAFDQDFRALRASVMPGLTGYWQISHRSDSDLESQRRSDVFYIRNWSVWLDLYILVHTLPVVLAARGAR</sequence>
<keyword evidence="7" id="KW-0270">Exopolysaccharide synthesis</keyword>
<feature type="transmembrane region" description="Helical" evidence="8">
    <location>
        <begin position="69"/>
        <end position="88"/>
    </location>
</feature>
<dbReference type="InterPro" id="IPR017475">
    <property type="entry name" value="EPS_sugar_tfrase"/>
</dbReference>
<protein>
    <submittedName>
        <fullName evidence="10">Exopolysaccharide biosynthesis polyprenyl glycosylphosphotransferase</fullName>
    </submittedName>
</protein>
<evidence type="ECO:0000256" key="8">
    <source>
        <dbReference type="SAM" id="Phobius"/>
    </source>
</evidence>
<dbReference type="PANTHER" id="PTHR30576">
    <property type="entry name" value="COLANIC BIOSYNTHESIS UDP-GLUCOSE LIPID CARRIER TRANSFERASE"/>
    <property type="match status" value="1"/>
</dbReference>
<dbReference type="Proteomes" id="UP001294412">
    <property type="component" value="Unassembled WGS sequence"/>
</dbReference>
<evidence type="ECO:0000256" key="6">
    <source>
        <dbReference type="ARBA" id="ARBA00023136"/>
    </source>
</evidence>
<keyword evidence="5 8" id="KW-1133">Transmembrane helix</keyword>
<evidence type="ECO:0000256" key="2">
    <source>
        <dbReference type="ARBA" id="ARBA00006464"/>
    </source>
</evidence>
<evidence type="ECO:0000256" key="1">
    <source>
        <dbReference type="ARBA" id="ARBA00004141"/>
    </source>
</evidence>
<feature type="transmembrane region" description="Helical" evidence="8">
    <location>
        <begin position="28"/>
        <end position="49"/>
    </location>
</feature>
<accession>A0ABU5I085</accession>
<feature type="transmembrane region" description="Helical" evidence="8">
    <location>
        <begin position="100"/>
        <end position="116"/>
    </location>
</feature>
<feature type="transmembrane region" description="Helical" evidence="8">
    <location>
        <begin position="287"/>
        <end position="311"/>
    </location>
</feature>
<reference evidence="10 11" key="1">
    <citation type="submission" date="2023-12" db="EMBL/GenBank/DDBJ databases">
        <title>Description of Novel Strain Fulvimarina sp. 2208YS6-2-32 isolated from Uroteuthis (Photololigo) edulis.</title>
        <authorList>
            <person name="Park J.-S."/>
        </authorList>
    </citation>
    <scope>NUCLEOTIDE SEQUENCE [LARGE SCALE GENOMIC DNA]</scope>
    <source>
        <strain evidence="10 11">2208YS6-2-32</strain>
    </source>
</reference>
<keyword evidence="3" id="KW-0808">Transferase</keyword>
<evidence type="ECO:0000256" key="3">
    <source>
        <dbReference type="ARBA" id="ARBA00022679"/>
    </source>
</evidence>
<name>A0ABU5I085_9HYPH</name>
<feature type="transmembrane region" description="Helical" evidence="8">
    <location>
        <begin position="122"/>
        <end position="142"/>
    </location>
</feature>
<evidence type="ECO:0000256" key="4">
    <source>
        <dbReference type="ARBA" id="ARBA00022692"/>
    </source>
</evidence>
<keyword evidence="11" id="KW-1185">Reference proteome</keyword>
<evidence type="ECO:0000313" key="10">
    <source>
        <dbReference type="EMBL" id="MDY8108797.1"/>
    </source>
</evidence>
<dbReference type="EMBL" id="JAXLPB010000002">
    <property type="protein sequence ID" value="MDY8108797.1"/>
    <property type="molecule type" value="Genomic_DNA"/>
</dbReference>
<dbReference type="PANTHER" id="PTHR30576:SF10">
    <property type="entry name" value="SLL5057 PROTEIN"/>
    <property type="match status" value="1"/>
</dbReference>
<feature type="domain" description="Bacterial sugar transferase" evidence="9">
    <location>
        <begin position="282"/>
        <end position="475"/>
    </location>
</feature>
<dbReference type="InterPro" id="IPR003362">
    <property type="entry name" value="Bact_transf"/>
</dbReference>
<proteinExistence type="inferred from homology"/>
<evidence type="ECO:0000313" key="11">
    <source>
        <dbReference type="Proteomes" id="UP001294412"/>
    </source>
</evidence>
<evidence type="ECO:0000256" key="5">
    <source>
        <dbReference type="ARBA" id="ARBA00022989"/>
    </source>
</evidence>
<gene>
    <name evidence="10" type="ORF">U0C82_06515</name>
</gene>
<evidence type="ECO:0000256" key="7">
    <source>
        <dbReference type="ARBA" id="ARBA00023169"/>
    </source>
</evidence>
<dbReference type="RefSeq" id="WP_322186269.1">
    <property type="nucleotide sequence ID" value="NZ_JAXLPB010000002.1"/>
</dbReference>
<comment type="similarity">
    <text evidence="2">Belongs to the bacterial sugar transferase family.</text>
</comment>
<comment type="subcellular location">
    <subcellularLocation>
        <location evidence="1">Membrane</location>
        <topology evidence="1">Multi-pass membrane protein</topology>
    </subcellularLocation>
</comment>
<dbReference type="Pfam" id="PF02397">
    <property type="entry name" value="Bac_transf"/>
    <property type="match status" value="1"/>
</dbReference>
<keyword evidence="4 8" id="KW-0812">Transmembrane</keyword>
<evidence type="ECO:0000259" key="9">
    <source>
        <dbReference type="Pfam" id="PF02397"/>
    </source>
</evidence>